<proteinExistence type="predicted"/>
<dbReference type="PROSITE" id="PS00409">
    <property type="entry name" value="PROKAR_NTER_METHYL"/>
    <property type="match status" value="1"/>
</dbReference>
<dbReference type="InterPro" id="IPR045584">
    <property type="entry name" value="Pilin-like"/>
</dbReference>
<keyword evidence="1" id="KW-0472">Membrane</keyword>
<keyword evidence="1" id="KW-1133">Transmembrane helix</keyword>
<evidence type="ECO:0000313" key="2">
    <source>
        <dbReference type="EMBL" id="CAJ72554.1"/>
    </source>
</evidence>
<protein>
    <recommendedName>
        <fullName evidence="3">Prepilin-type N-terminal cleavage/methylation domain-containing protein</fullName>
    </recommendedName>
</protein>
<organism evidence="2">
    <name type="scientific">Kuenenia stuttgartiensis</name>
    <dbReference type="NCBI Taxonomy" id="174633"/>
    <lineage>
        <taxon>Bacteria</taxon>
        <taxon>Pseudomonadati</taxon>
        <taxon>Planctomycetota</taxon>
        <taxon>Candidatus Brocadiia</taxon>
        <taxon>Candidatus Brocadiales</taxon>
        <taxon>Candidatus Brocadiaceae</taxon>
        <taxon>Candidatus Kuenenia</taxon>
    </lineage>
</organism>
<evidence type="ECO:0000256" key="1">
    <source>
        <dbReference type="SAM" id="Phobius"/>
    </source>
</evidence>
<dbReference type="Gene3D" id="3.30.700.10">
    <property type="entry name" value="Glycoprotein, Type 4 Pilin"/>
    <property type="match status" value="1"/>
</dbReference>
<feature type="transmembrane region" description="Helical" evidence="1">
    <location>
        <begin position="32"/>
        <end position="58"/>
    </location>
</feature>
<reference evidence="2" key="2">
    <citation type="submission" date="2006-01" db="EMBL/GenBank/DDBJ databases">
        <authorList>
            <person name="Genoscope"/>
        </authorList>
    </citation>
    <scope>NUCLEOTIDE SEQUENCE</scope>
</reference>
<dbReference type="EMBL" id="CT573072">
    <property type="protein sequence ID" value="CAJ72554.1"/>
    <property type="molecule type" value="Genomic_DNA"/>
</dbReference>
<dbReference type="InterPro" id="IPR012902">
    <property type="entry name" value="N_methyl_site"/>
</dbReference>
<dbReference type="NCBIfam" id="TIGR02532">
    <property type="entry name" value="IV_pilin_GFxxxE"/>
    <property type="match status" value="1"/>
</dbReference>
<dbReference type="PANTHER" id="PTHR30093:SF2">
    <property type="entry name" value="TYPE II SECRETION SYSTEM PROTEIN H"/>
    <property type="match status" value="1"/>
</dbReference>
<reference evidence="2" key="1">
    <citation type="journal article" date="2006" name="Nature">
        <title>Deciphering the evolution and metabolism of an anammox bacterium from a community genome.</title>
        <authorList>
            <person name="Strous M."/>
            <person name="Pelletier E."/>
            <person name="Mangenot S."/>
            <person name="Rattei T."/>
            <person name="Lehner A."/>
            <person name="Taylor M.W."/>
            <person name="Horn M."/>
            <person name="Daims H."/>
            <person name="Bartol-Mavel D."/>
            <person name="Wincker P."/>
            <person name="Barbe V."/>
            <person name="Fonknechten N."/>
            <person name="Vallenet D."/>
            <person name="Segurens B."/>
            <person name="Schenowitz-Truong C."/>
            <person name="Medigue C."/>
            <person name="Collingro A."/>
            <person name="Snel B."/>
            <person name="Dutilh B.E."/>
            <person name="OpDenCamp H.J.M."/>
            <person name="vanDerDrift C."/>
            <person name="Cirpus I."/>
            <person name="vanDePas-Schoonen K.T."/>
            <person name="Harhangi H.R."/>
            <person name="vanNiftrik L."/>
            <person name="Schmid M."/>
            <person name="Keltjens J."/>
            <person name="vanDeVossenberg J."/>
            <person name="Kartal B."/>
            <person name="Meier H."/>
            <person name="Frishman D."/>
            <person name="Huynen M.A."/>
            <person name="Mewes H."/>
            <person name="Weissenbach J."/>
            <person name="Jetten M.S.M."/>
            <person name="Wagner M."/>
            <person name="LePaslier D."/>
        </authorList>
    </citation>
    <scope>NUCLEOTIDE SEQUENCE</scope>
</reference>
<evidence type="ECO:0008006" key="3">
    <source>
        <dbReference type="Google" id="ProtNLM"/>
    </source>
</evidence>
<dbReference type="Pfam" id="PF07963">
    <property type="entry name" value="N_methyl"/>
    <property type="match status" value="1"/>
</dbReference>
<accession>Q1PZN7</accession>
<gene>
    <name evidence="2" type="ORF">kustd1809</name>
</gene>
<sequence>MPFFITCSRVSITIHLHFHEILAMFKLKTRGISGFTLIELLVVIAIIGILVSILLPVLGKARESSRRTQCASNLKHIAGASNVC</sequence>
<dbReference type="AlphaFoldDB" id="Q1PZN7"/>
<dbReference type="PANTHER" id="PTHR30093">
    <property type="entry name" value="GENERAL SECRETION PATHWAY PROTEIN G"/>
    <property type="match status" value="1"/>
</dbReference>
<dbReference type="SUPFAM" id="SSF54523">
    <property type="entry name" value="Pili subunits"/>
    <property type="match status" value="1"/>
</dbReference>
<name>Q1PZN7_KUEST</name>
<keyword evidence="1" id="KW-0812">Transmembrane</keyword>